<proteinExistence type="predicted"/>
<accession>A0A1M4TYD9</accession>
<evidence type="ECO:0000313" key="1">
    <source>
        <dbReference type="EMBL" id="SHE49347.1"/>
    </source>
</evidence>
<dbReference type="Proteomes" id="UP000184485">
    <property type="component" value="Unassembled WGS sequence"/>
</dbReference>
<protein>
    <submittedName>
        <fullName evidence="1">Uncharacterized protein</fullName>
    </submittedName>
</protein>
<dbReference type="AlphaFoldDB" id="A0A1M4TYD9"/>
<reference evidence="1 2" key="1">
    <citation type="submission" date="2016-11" db="EMBL/GenBank/DDBJ databases">
        <authorList>
            <person name="Jaros S."/>
            <person name="Januszkiewicz K."/>
            <person name="Wedrychowicz H."/>
        </authorList>
    </citation>
    <scope>NUCLEOTIDE SEQUENCE [LARGE SCALE GENOMIC DNA]</scope>
    <source>
        <strain evidence="1 2">DSM 19436</strain>
    </source>
</reference>
<dbReference type="EMBL" id="FQUP01000001">
    <property type="protein sequence ID" value="SHE49347.1"/>
    <property type="molecule type" value="Genomic_DNA"/>
</dbReference>
<keyword evidence="2" id="KW-1185">Reference proteome</keyword>
<gene>
    <name evidence="1" type="ORF">SAMN02745157_0294</name>
</gene>
<evidence type="ECO:0000313" key="2">
    <source>
        <dbReference type="Proteomes" id="UP000184485"/>
    </source>
</evidence>
<name>A0A1M4TYD9_9HYPH</name>
<dbReference type="RefSeq" id="WP_073050828.1">
    <property type="nucleotide sequence ID" value="NZ_FQUP01000001.1"/>
</dbReference>
<organism evidence="1 2">
    <name type="scientific">Kaistia soli DSM 19436</name>
    <dbReference type="NCBI Taxonomy" id="1122133"/>
    <lineage>
        <taxon>Bacteria</taxon>
        <taxon>Pseudomonadati</taxon>
        <taxon>Pseudomonadota</taxon>
        <taxon>Alphaproteobacteria</taxon>
        <taxon>Hyphomicrobiales</taxon>
        <taxon>Kaistiaceae</taxon>
        <taxon>Kaistia</taxon>
    </lineage>
</organism>
<sequence>MKQTDTPFIDQMAEASPALKDARDAAVDHWAPEEVSSAVLLLALGHRLADEFKAGDAHAISSVFERIEHALAEGDADAQAAASAMIEAAVARAVDLGTWPEMRLMFGDKSAAHALNCMTLDR</sequence>